<dbReference type="EMBL" id="OZ037951">
    <property type="protein sequence ID" value="CAL1714081.1"/>
    <property type="molecule type" value="Genomic_DNA"/>
</dbReference>
<name>A0ABP1E1Z1_9APHY</name>
<accession>A0ABP1E1Z1</accession>
<evidence type="ECO:0000256" key="1">
    <source>
        <dbReference type="SAM" id="SignalP"/>
    </source>
</evidence>
<evidence type="ECO:0000313" key="3">
    <source>
        <dbReference type="Proteomes" id="UP001497453"/>
    </source>
</evidence>
<proteinExistence type="predicted"/>
<feature type="signal peptide" evidence="1">
    <location>
        <begin position="1"/>
        <end position="21"/>
    </location>
</feature>
<evidence type="ECO:0008006" key="4">
    <source>
        <dbReference type="Google" id="ProtNLM"/>
    </source>
</evidence>
<evidence type="ECO:0000313" key="2">
    <source>
        <dbReference type="EMBL" id="CAL1714081.1"/>
    </source>
</evidence>
<dbReference type="Proteomes" id="UP001497453">
    <property type="component" value="Chromosome 8"/>
</dbReference>
<feature type="chain" id="PRO_5046376568" description="Secreted protein" evidence="1">
    <location>
        <begin position="22"/>
        <end position="101"/>
    </location>
</feature>
<protein>
    <recommendedName>
        <fullName evidence="4">Secreted protein</fullName>
    </recommendedName>
</protein>
<gene>
    <name evidence="2" type="ORF">GFSPODELE1_LOCUS9611</name>
</gene>
<keyword evidence="3" id="KW-1185">Reference proteome</keyword>
<organism evidence="2 3">
    <name type="scientific">Somion occarium</name>
    <dbReference type="NCBI Taxonomy" id="3059160"/>
    <lineage>
        <taxon>Eukaryota</taxon>
        <taxon>Fungi</taxon>
        <taxon>Dikarya</taxon>
        <taxon>Basidiomycota</taxon>
        <taxon>Agaricomycotina</taxon>
        <taxon>Agaricomycetes</taxon>
        <taxon>Polyporales</taxon>
        <taxon>Cerrenaceae</taxon>
        <taxon>Somion</taxon>
    </lineage>
</organism>
<keyword evidence="1" id="KW-0732">Signal</keyword>
<reference evidence="3" key="1">
    <citation type="submission" date="2024-04" db="EMBL/GenBank/DDBJ databases">
        <authorList>
            <person name="Shaw F."/>
            <person name="Minotto A."/>
        </authorList>
    </citation>
    <scope>NUCLEOTIDE SEQUENCE [LARGE SCALE GENOMIC DNA]</scope>
</reference>
<sequence>MSLLIPLHAGLIALYCELLWANESPTCRARAVTLIRSKRSVCLIRAVSLPHSSVAEREIPVEELPQGHPFNPGWGHCVYGTSGVFVWKSFTVLTSFSVLSC</sequence>